<accession>A0A8J3CNP6</accession>
<dbReference type="Gene3D" id="1.10.10.60">
    <property type="entry name" value="Homeodomain-like"/>
    <property type="match status" value="1"/>
</dbReference>
<proteinExistence type="predicted"/>
<comment type="caution">
    <text evidence="2">The sequence shown here is derived from an EMBL/GenBank/DDBJ whole genome shotgun (WGS) entry which is preliminary data.</text>
</comment>
<evidence type="ECO:0000313" key="3">
    <source>
        <dbReference type="Proteomes" id="UP000614287"/>
    </source>
</evidence>
<dbReference type="InterPro" id="IPR009057">
    <property type="entry name" value="Homeodomain-like_sf"/>
</dbReference>
<dbReference type="EMBL" id="BMZG01000009">
    <property type="protein sequence ID" value="GHA77274.1"/>
    <property type="molecule type" value="Genomic_DNA"/>
</dbReference>
<dbReference type="Pfam" id="PF01527">
    <property type="entry name" value="HTH_Tnp_1"/>
    <property type="match status" value="1"/>
</dbReference>
<reference evidence="2" key="2">
    <citation type="submission" date="2020-09" db="EMBL/GenBank/DDBJ databases">
        <authorList>
            <person name="Sun Q."/>
            <person name="Kim S."/>
        </authorList>
    </citation>
    <scope>NUCLEOTIDE SEQUENCE</scope>
    <source>
        <strain evidence="2">KCTC 32501</strain>
    </source>
</reference>
<evidence type="ECO:0000256" key="1">
    <source>
        <dbReference type="SAM" id="Coils"/>
    </source>
</evidence>
<dbReference type="SUPFAM" id="SSF46689">
    <property type="entry name" value="Homeodomain-like"/>
    <property type="match status" value="1"/>
</dbReference>
<dbReference type="GO" id="GO:0006313">
    <property type="term" value="P:DNA transposition"/>
    <property type="evidence" value="ECO:0007669"/>
    <property type="project" value="InterPro"/>
</dbReference>
<protein>
    <submittedName>
        <fullName evidence="2">Transposase</fullName>
    </submittedName>
</protein>
<keyword evidence="3" id="KW-1185">Reference proteome</keyword>
<reference evidence="2" key="1">
    <citation type="journal article" date="2014" name="Int. J. Syst. Evol. Microbiol.">
        <title>Complete genome sequence of Corynebacterium casei LMG S-19264T (=DSM 44701T), isolated from a smear-ripened cheese.</title>
        <authorList>
            <consortium name="US DOE Joint Genome Institute (JGI-PGF)"/>
            <person name="Walter F."/>
            <person name="Albersmeier A."/>
            <person name="Kalinowski J."/>
            <person name="Ruckert C."/>
        </authorList>
    </citation>
    <scope>NUCLEOTIDE SEQUENCE</scope>
    <source>
        <strain evidence="2">KCTC 32501</strain>
    </source>
</reference>
<feature type="coiled-coil region" evidence="1">
    <location>
        <begin position="65"/>
        <end position="92"/>
    </location>
</feature>
<dbReference type="Proteomes" id="UP000614287">
    <property type="component" value="Unassembled WGS sequence"/>
</dbReference>
<name>A0A8J3CNP6_9BURK</name>
<keyword evidence="1" id="KW-0175">Coiled coil</keyword>
<organism evidence="2 3">
    <name type="scientific">Formosimonas limnophila</name>
    <dbReference type="NCBI Taxonomy" id="1384487"/>
    <lineage>
        <taxon>Bacteria</taxon>
        <taxon>Pseudomonadati</taxon>
        <taxon>Pseudomonadota</taxon>
        <taxon>Betaproteobacteria</taxon>
        <taxon>Burkholderiales</taxon>
        <taxon>Burkholderiaceae</taxon>
        <taxon>Formosimonas</taxon>
    </lineage>
</organism>
<dbReference type="InterPro" id="IPR002514">
    <property type="entry name" value="Transposase_8"/>
</dbReference>
<dbReference type="RefSeq" id="WP_189493615.1">
    <property type="nucleotide sequence ID" value="NZ_BMZG01000009.1"/>
</dbReference>
<dbReference type="GO" id="GO:0004803">
    <property type="term" value="F:transposase activity"/>
    <property type="evidence" value="ECO:0007669"/>
    <property type="project" value="InterPro"/>
</dbReference>
<gene>
    <name evidence="2" type="ORF">GCM10009007_17850</name>
</gene>
<evidence type="ECO:0000313" key="2">
    <source>
        <dbReference type="EMBL" id="GHA77274.1"/>
    </source>
</evidence>
<dbReference type="AlphaFoldDB" id="A0A8J3CNP6"/>
<sequence length="101" mass="11618">MKRNRYDESFKSEPVSLALSGELSYAELARDLGISYGTLTNWIYETMKNLKAAPTKGQSPSRQDYQTLERQLKAAHKELDLRKREIEFLKKASAYFASLKP</sequence>
<dbReference type="GO" id="GO:0003677">
    <property type="term" value="F:DNA binding"/>
    <property type="evidence" value="ECO:0007669"/>
    <property type="project" value="InterPro"/>
</dbReference>